<keyword evidence="8" id="KW-1185">Reference proteome</keyword>
<evidence type="ECO:0000256" key="3">
    <source>
        <dbReference type="ARBA" id="ARBA00022676"/>
    </source>
</evidence>
<organism evidence="7 8">
    <name type="scientific">Paraburkholderia translucens</name>
    <dbReference type="NCBI Taxonomy" id="2886945"/>
    <lineage>
        <taxon>Bacteria</taxon>
        <taxon>Pseudomonadati</taxon>
        <taxon>Pseudomonadota</taxon>
        <taxon>Betaproteobacteria</taxon>
        <taxon>Burkholderiales</taxon>
        <taxon>Burkholderiaceae</taxon>
        <taxon>Paraburkholderia</taxon>
    </lineage>
</organism>
<comment type="subcellular location">
    <subcellularLocation>
        <location evidence="1">Cell membrane</location>
    </subcellularLocation>
</comment>
<protein>
    <submittedName>
        <fullName evidence="7">Glycosyltransferase</fullName>
        <ecNumber evidence="7">2.4.-.-</ecNumber>
    </submittedName>
</protein>
<evidence type="ECO:0000259" key="6">
    <source>
        <dbReference type="Pfam" id="PF00535"/>
    </source>
</evidence>
<evidence type="ECO:0000313" key="8">
    <source>
        <dbReference type="Proteomes" id="UP001430614"/>
    </source>
</evidence>
<dbReference type="InterPro" id="IPR001173">
    <property type="entry name" value="Glyco_trans_2-like"/>
</dbReference>
<sequence length="252" mass="28444">MNHSAPVDGVTFDFSVVVPCHNESGYIENLLHDLSVQTVGTESFEVVVVDNNSSDNTNEVVWDFACRARNVNVRLVHEYEPGVSYARNSGARGAKGTTLIFLDADNRVAPTFLSDVAYTMHTKNSVAGTIRTMPDVARAGALCVFWILEFIKIFLGRPFGKSYVQRRLYEDSQGYNERIVLGENLDFLIRVKALVKKEGRVFGHIRHPIYCSLRRFNSQGYVRVLMPWFAAYCGLFHLKYQTMTSIKGQNTS</sequence>
<evidence type="ECO:0000256" key="4">
    <source>
        <dbReference type="ARBA" id="ARBA00022679"/>
    </source>
</evidence>
<gene>
    <name evidence="7" type="ORF">LJ655_04785</name>
</gene>
<dbReference type="Gene3D" id="3.90.550.10">
    <property type="entry name" value="Spore Coat Polysaccharide Biosynthesis Protein SpsA, Chain A"/>
    <property type="match status" value="1"/>
</dbReference>
<name>A0ABS8K9T4_9BURK</name>
<keyword evidence="2" id="KW-1003">Cell membrane</keyword>
<dbReference type="PANTHER" id="PTHR43646:SF2">
    <property type="entry name" value="GLYCOSYLTRANSFERASE 2-LIKE DOMAIN-CONTAINING PROTEIN"/>
    <property type="match status" value="1"/>
</dbReference>
<dbReference type="InterPro" id="IPR029044">
    <property type="entry name" value="Nucleotide-diphossugar_trans"/>
</dbReference>
<dbReference type="EMBL" id="JAJITC010000002">
    <property type="protein sequence ID" value="MCC8401217.1"/>
    <property type="molecule type" value="Genomic_DNA"/>
</dbReference>
<dbReference type="PANTHER" id="PTHR43646">
    <property type="entry name" value="GLYCOSYLTRANSFERASE"/>
    <property type="match status" value="1"/>
</dbReference>
<dbReference type="SUPFAM" id="SSF53448">
    <property type="entry name" value="Nucleotide-diphospho-sugar transferases"/>
    <property type="match status" value="1"/>
</dbReference>
<dbReference type="RefSeq" id="WP_230560110.1">
    <property type="nucleotide sequence ID" value="NZ_JAJITC010000002.1"/>
</dbReference>
<keyword evidence="4 7" id="KW-0808">Transferase</keyword>
<dbReference type="GO" id="GO:0016757">
    <property type="term" value="F:glycosyltransferase activity"/>
    <property type="evidence" value="ECO:0007669"/>
    <property type="project" value="UniProtKB-KW"/>
</dbReference>
<keyword evidence="5" id="KW-0472">Membrane</keyword>
<evidence type="ECO:0000256" key="2">
    <source>
        <dbReference type="ARBA" id="ARBA00022475"/>
    </source>
</evidence>
<dbReference type="Pfam" id="PF00535">
    <property type="entry name" value="Glycos_transf_2"/>
    <property type="match status" value="1"/>
</dbReference>
<feature type="domain" description="Glycosyltransferase 2-like" evidence="6">
    <location>
        <begin position="15"/>
        <end position="131"/>
    </location>
</feature>
<comment type="caution">
    <text evidence="7">The sequence shown here is derived from an EMBL/GenBank/DDBJ whole genome shotgun (WGS) entry which is preliminary data.</text>
</comment>
<evidence type="ECO:0000256" key="1">
    <source>
        <dbReference type="ARBA" id="ARBA00004236"/>
    </source>
</evidence>
<evidence type="ECO:0000256" key="5">
    <source>
        <dbReference type="ARBA" id="ARBA00023136"/>
    </source>
</evidence>
<dbReference type="EC" id="2.4.-.-" evidence="7"/>
<reference evidence="7 8" key="1">
    <citation type="submission" date="2021-11" db="EMBL/GenBank/DDBJ databases">
        <authorList>
            <person name="Oh E.-T."/>
            <person name="Kim S.-B."/>
        </authorList>
    </citation>
    <scope>NUCLEOTIDE SEQUENCE [LARGE SCALE GENOMIC DNA]</scope>
    <source>
        <strain evidence="7 8">MMS20-SJTN17</strain>
    </source>
</reference>
<keyword evidence="3 7" id="KW-0328">Glycosyltransferase</keyword>
<proteinExistence type="predicted"/>
<accession>A0ABS8K9T4</accession>
<evidence type="ECO:0000313" key="7">
    <source>
        <dbReference type="EMBL" id="MCC8401217.1"/>
    </source>
</evidence>
<dbReference type="Proteomes" id="UP001430614">
    <property type="component" value="Unassembled WGS sequence"/>
</dbReference>